<dbReference type="eggNOG" id="ENOG502SG0D">
    <property type="taxonomic scope" value="Eukaryota"/>
</dbReference>
<dbReference type="EnsemblMetazoa" id="MDOA011037-RA">
    <property type="protein sequence ID" value="MDOA011037-PA"/>
    <property type="gene ID" value="MDOA011037"/>
</dbReference>
<gene>
    <name evidence="1" type="primary">101894226</name>
</gene>
<proteinExistence type="predicted"/>
<dbReference type="AlphaFoldDB" id="A0A1I8N337"/>
<organism evidence="1">
    <name type="scientific">Musca domestica</name>
    <name type="common">House fly</name>
    <dbReference type="NCBI Taxonomy" id="7370"/>
    <lineage>
        <taxon>Eukaryota</taxon>
        <taxon>Metazoa</taxon>
        <taxon>Ecdysozoa</taxon>
        <taxon>Arthropoda</taxon>
        <taxon>Hexapoda</taxon>
        <taxon>Insecta</taxon>
        <taxon>Pterygota</taxon>
        <taxon>Neoptera</taxon>
        <taxon>Endopterygota</taxon>
        <taxon>Diptera</taxon>
        <taxon>Brachycera</taxon>
        <taxon>Muscomorpha</taxon>
        <taxon>Muscoidea</taxon>
        <taxon>Muscidae</taxon>
        <taxon>Musca</taxon>
    </lineage>
</organism>
<sequence>MYWLPWSIHGDGGGGVVAAAAKEPLASGCENLMVALAFCATLALVAGQNHLFGPRHFDYNSIDVPQATGVSGRDPRQNRGPVVFPPSPPDAIDESSGVIVGASGYGFVPPQQSSLYYTTSALRSPSATSYASFNYYNIPYYQRLNFV</sequence>
<reference evidence="1" key="1">
    <citation type="submission" date="2020-05" db="UniProtKB">
        <authorList>
            <consortium name="EnsemblMetazoa"/>
        </authorList>
    </citation>
    <scope>IDENTIFICATION</scope>
    <source>
        <strain evidence="1">Aabys</strain>
    </source>
</reference>
<name>A0A1I8N337_MUSDO</name>
<dbReference type="OrthoDB" id="7779135at2759"/>
<dbReference type="VEuPathDB" id="VectorBase:MDOA011037"/>
<protein>
    <submittedName>
        <fullName evidence="1">Uncharacterized protein</fullName>
    </submittedName>
</protein>
<evidence type="ECO:0000313" key="1">
    <source>
        <dbReference type="EnsemblMetazoa" id="MDOA011037-PA"/>
    </source>
</evidence>
<accession>A0A1I8N337</accession>
<dbReference type="VEuPathDB" id="VectorBase:MDOMA2_020745"/>